<dbReference type="RefSeq" id="WP_134747520.1">
    <property type="nucleotide sequence ID" value="NZ_CP038148.1"/>
</dbReference>
<dbReference type="Proteomes" id="UP000295727">
    <property type="component" value="Chromosome 1"/>
</dbReference>
<feature type="signal peptide" evidence="2">
    <location>
        <begin position="1"/>
        <end position="23"/>
    </location>
</feature>
<evidence type="ECO:0008006" key="5">
    <source>
        <dbReference type="Google" id="ProtNLM"/>
    </source>
</evidence>
<accession>A0A4P7CNB0</accession>
<evidence type="ECO:0000256" key="1">
    <source>
        <dbReference type="SAM" id="MobiDB-lite"/>
    </source>
</evidence>
<evidence type="ECO:0000313" key="4">
    <source>
        <dbReference type="Proteomes" id="UP000295727"/>
    </source>
</evidence>
<keyword evidence="2" id="KW-0732">Signal</keyword>
<evidence type="ECO:0000256" key="2">
    <source>
        <dbReference type="SAM" id="SignalP"/>
    </source>
</evidence>
<dbReference type="OrthoDB" id="9115474at2"/>
<name>A0A4P7CNB0_9BURK</name>
<proteinExistence type="predicted"/>
<feature type="compositionally biased region" description="Basic residues" evidence="1">
    <location>
        <begin position="88"/>
        <end position="97"/>
    </location>
</feature>
<feature type="chain" id="PRO_5020742597" description="PXPV repeat-containing protein" evidence="2">
    <location>
        <begin position="24"/>
        <end position="104"/>
    </location>
</feature>
<dbReference type="KEGG" id="ppai:E1956_03950"/>
<evidence type="ECO:0000313" key="3">
    <source>
        <dbReference type="EMBL" id="QBQ96407.1"/>
    </source>
</evidence>
<sequence length="104" mass="11318">MKRALILSALGVTLAAACGQASAHTDLSVMLGVPVAPVYAAPPPVVYEDAPVAYAAPAYAAPAYGYGYGYGYGYRDDDDWDHRDHDHGRHRGWHKHHHDDDDDD</sequence>
<feature type="region of interest" description="Disordered" evidence="1">
    <location>
        <begin position="81"/>
        <end position="104"/>
    </location>
</feature>
<keyword evidence="4" id="KW-1185">Reference proteome</keyword>
<protein>
    <recommendedName>
        <fullName evidence="5">PXPV repeat-containing protein</fullName>
    </recommendedName>
</protein>
<dbReference type="AlphaFoldDB" id="A0A4P7CNB0"/>
<reference evidence="3 4" key="1">
    <citation type="submission" date="2019-03" db="EMBL/GenBank/DDBJ databases">
        <title>Paraburkholderia sp. 7MH5, isolated from subtropical forest soil.</title>
        <authorList>
            <person name="Gao Z.-H."/>
            <person name="Qiu L.-H."/>
        </authorList>
    </citation>
    <scope>NUCLEOTIDE SEQUENCE [LARGE SCALE GENOMIC DNA]</scope>
    <source>
        <strain evidence="3 4">7MH5</strain>
    </source>
</reference>
<organism evidence="3 4">
    <name type="scientific">Paraburkholderia pallida</name>
    <dbReference type="NCBI Taxonomy" id="2547399"/>
    <lineage>
        <taxon>Bacteria</taxon>
        <taxon>Pseudomonadati</taxon>
        <taxon>Pseudomonadota</taxon>
        <taxon>Betaproteobacteria</taxon>
        <taxon>Burkholderiales</taxon>
        <taxon>Burkholderiaceae</taxon>
        <taxon>Paraburkholderia</taxon>
    </lineage>
</organism>
<gene>
    <name evidence="3" type="ORF">E1956_03950</name>
</gene>
<dbReference type="PROSITE" id="PS51257">
    <property type="entry name" value="PROKAR_LIPOPROTEIN"/>
    <property type="match status" value="1"/>
</dbReference>
<dbReference type="EMBL" id="CP038148">
    <property type="protein sequence ID" value="QBQ96407.1"/>
    <property type="molecule type" value="Genomic_DNA"/>
</dbReference>